<evidence type="ECO:0000256" key="1">
    <source>
        <dbReference type="ARBA" id="ARBA00004123"/>
    </source>
</evidence>
<comment type="subcellular location">
    <subcellularLocation>
        <location evidence="1">Nucleus</location>
    </subcellularLocation>
</comment>
<keyword evidence="3 6" id="KW-0238">DNA-binding</keyword>
<protein>
    <submittedName>
        <fullName evidence="9">Sox family of transcription factor</fullName>
    </submittedName>
</protein>
<evidence type="ECO:0000256" key="4">
    <source>
        <dbReference type="ARBA" id="ARBA00023163"/>
    </source>
</evidence>
<dbReference type="FunFam" id="1.10.30.10:FF:000002">
    <property type="entry name" value="transcription factor Sox-2"/>
    <property type="match status" value="1"/>
</dbReference>
<dbReference type="GO" id="GO:0001228">
    <property type="term" value="F:DNA-binding transcription activator activity, RNA polymerase II-specific"/>
    <property type="evidence" value="ECO:0007669"/>
    <property type="project" value="TreeGrafter"/>
</dbReference>
<feature type="region of interest" description="Disordered" evidence="7">
    <location>
        <begin position="259"/>
        <end position="296"/>
    </location>
</feature>
<dbReference type="GO" id="GO:0000978">
    <property type="term" value="F:RNA polymerase II cis-regulatory region sequence-specific DNA binding"/>
    <property type="evidence" value="ECO:0007669"/>
    <property type="project" value="TreeGrafter"/>
</dbReference>
<dbReference type="GO" id="GO:0007420">
    <property type="term" value="P:brain development"/>
    <property type="evidence" value="ECO:0007669"/>
    <property type="project" value="TreeGrafter"/>
</dbReference>
<accession>Q86SB8</accession>
<reference evidence="9" key="1">
    <citation type="submission" date="2002-07" db="EMBL/GenBank/DDBJ databases">
        <title>Expression pattern and transcription control of SoxB1 gene in embryos of the ascidian, Halocynthia roretzi.</title>
        <authorList>
            <person name="Miya T."/>
            <person name="Nishida H."/>
        </authorList>
    </citation>
    <scope>NUCLEOTIDE SEQUENCE</scope>
</reference>
<evidence type="ECO:0000256" key="2">
    <source>
        <dbReference type="ARBA" id="ARBA00023015"/>
    </source>
</evidence>
<gene>
    <name evidence="9" type="primary">HrSoxB1</name>
</gene>
<sequence length="360" mass="39244">MQTDLKPIYSTSSQISPINSQMHHMSGIQQQVVGSVSAGSKSSQEQRVKRPMNAFMVWSRGQRRKMAQENPKMHNSEISKRLGAEWKLLSEGDKRPFIDEAKRLRALHMKEHPDYKYRPRRKTKMMKKDKYGSTILPSSTSSAVATSIGRSPLPNSLDYQHLNGYGPYSTMIPQDPYSTQGYGVPGNQSAVGHLTQRYDMPMYYPSYTAAPTIPTMGNPGVSHLGGYHGPPTSYSVGPPTLPGTPPYSNVLHQPHVPTVKSPDTSPGGIGHQTPSCHSGSSPGQTPIAGQPQCPPQAQAGQIQSMISMYLPHSEHAGVTPVPSSSPAMDNSRLASMQPAHYSIPLTSGVHIPHMHTMSNM</sequence>
<dbReference type="PANTHER" id="PTHR10270:SF324">
    <property type="entry name" value="SOX DOMAIN-CONTAINING PROTEIN DICHAETE-RELATED"/>
    <property type="match status" value="1"/>
</dbReference>
<evidence type="ECO:0000256" key="5">
    <source>
        <dbReference type="ARBA" id="ARBA00023242"/>
    </source>
</evidence>
<dbReference type="AlphaFoldDB" id="Q86SB8"/>
<dbReference type="InterPro" id="IPR050140">
    <property type="entry name" value="SRY-related_HMG-box_TF-like"/>
</dbReference>
<dbReference type="EMBL" id="AB087830">
    <property type="protein sequence ID" value="BAC55017.1"/>
    <property type="molecule type" value="mRNA"/>
</dbReference>
<keyword evidence="4" id="KW-0804">Transcription</keyword>
<feature type="compositionally biased region" description="Low complexity" evidence="7">
    <location>
        <begin position="286"/>
        <end position="296"/>
    </location>
</feature>
<evidence type="ECO:0000256" key="7">
    <source>
        <dbReference type="SAM" id="MobiDB-lite"/>
    </source>
</evidence>
<dbReference type="PROSITE" id="PS50118">
    <property type="entry name" value="HMG_BOX_2"/>
    <property type="match status" value="1"/>
</dbReference>
<dbReference type="Gene3D" id="1.10.30.10">
    <property type="entry name" value="High mobility group box domain"/>
    <property type="match status" value="1"/>
</dbReference>
<feature type="domain" description="HMG box" evidence="8">
    <location>
        <begin position="48"/>
        <end position="116"/>
    </location>
</feature>
<dbReference type="Pfam" id="PF00505">
    <property type="entry name" value="HMG_box"/>
    <property type="match status" value="1"/>
</dbReference>
<organism evidence="9">
    <name type="scientific">Halocynthia roretzi</name>
    <name type="common">Sea squirt</name>
    <name type="synonym">Cynthia roretzi</name>
    <dbReference type="NCBI Taxonomy" id="7729"/>
    <lineage>
        <taxon>Eukaryota</taxon>
        <taxon>Metazoa</taxon>
        <taxon>Chordata</taxon>
        <taxon>Tunicata</taxon>
        <taxon>Ascidiacea</taxon>
        <taxon>Stolidobranchia</taxon>
        <taxon>Pyuridae</taxon>
        <taxon>Halocynthia</taxon>
    </lineage>
</organism>
<dbReference type="InterPro" id="IPR009071">
    <property type="entry name" value="HMG_box_dom"/>
</dbReference>
<keyword evidence="5 6" id="KW-0539">Nucleus</keyword>
<dbReference type="PANTHER" id="PTHR10270">
    <property type="entry name" value="SOX TRANSCRIPTION FACTOR"/>
    <property type="match status" value="1"/>
</dbReference>
<evidence type="ECO:0000256" key="3">
    <source>
        <dbReference type="ARBA" id="ARBA00023125"/>
    </source>
</evidence>
<dbReference type="GO" id="GO:0005634">
    <property type="term" value="C:nucleus"/>
    <property type="evidence" value="ECO:0007669"/>
    <property type="project" value="UniProtKB-SubCell"/>
</dbReference>
<evidence type="ECO:0000313" key="9">
    <source>
        <dbReference type="EMBL" id="BAC55017.1"/>
    </source>
</evidence>
<keyword evidence="2" id="KW-0805">Transcription regulation</keyword>
<dbReference type="GO" id="GO:0000122">
    <property type="term" value="P:negative regulation of transcription by RNA polymerase II"/>
    <property type="evidence" value="ECO:0007669"/>
    <property type="project" value="TreeGrafter"/>
</dbReference>
<proteinExistence type="evidence at transcript level"/>
<dbReference type="InterPro" id="IPR022097">
    <property type="entry name" value="SOX_fam"/>
</dbReference>
<dbReference type="CDD" id="cd01388">
    <property type="entry name" value="HMG-box_SoxB"/>
    <property type="match status" value="1"/>
</dbReference>
<feature type="compositionally biased region" description="Polar residues" evidence="7">
    <location>
        <begin position="272"/>
        <end position="284"/>
    </location>
</feature>
<feature type="DNA-binding region" description="HMG box" evidence="6">
    <location>
        <begin position="48"/>
        <end position="116"/>
    </location>
</feature>
<dbReference type="SUPFAM" id="SSF47095">
    <property type="entry name" value="HMG-box"/>
    <property type="match status" value="1"/>
</dbReference>
<dbReference type="GO" id="GO:0030182">
    <property type="term" value="P:neuron differentiation"/>
    <property type="evidence" value="ECO:0007669"/>
    <property type="project" value="TreeGrafter"/>
</dbReference>
<dbReference type="InterPro" id="IPR036910">
    <property type="entry name" value="HMG_box_dom_sf"/>
</dbReference>
<name>Q86SB8_HALRO</name>
<dbReference type="SMART" id="SM00398">
    <property type="entry name" value="HMG"/>
    <property type="match status" value="1"/>
</dbReference>
<evidence type="ECO:0000259" key="8">
    <source>
        <dbReference type="PROSITE" id="PS50118"/>
    </source>
</evidence>
<dbReference type="Pfam" id="PF12336">
    <property type="entry name" value="SOXp"/>
    <property type="match status" value="1"/>
</dbReference>
<evidence type="ECO:0000256" key="6">
    <source>
        <dbReference type="PROSITE-ProRule" id="PRU00267"/>
    </source>
</evidence>